<comment type="catalytic activity">
    <reaction evidence="1 8">
        <text>Exonucleolytic cleavage in the 3'- to 5'-direction to yield nucleoside 5'-phosphates.</text>
        <dbReference type="EC" id="3.1.13.1"/>
    </reaction>
</comment>
<dbReference type="CDD" id="cd04471">
    <property type="entry name" value="S1_RNase_R"/>
    <property type="match status" value="1"/>
</dbReference>
<gene>
    <name evidence="8" type="primary">rnr</name>
    <name evidence="10" type="ORF">J2S72_000525</name>
</gene>
<dbReference type="InterPro" id="IPR011805">
    <property type="entry name" value="RNase_R"/>
</dbReference>
<dbReference type="Proteomes" id="UP001236559">
    <property type="component" value="Unassembled WGS sequence"/>
</dbReference>
<dbReference type="InterPro" id="IPR040476">
    <property type="entry name" value="CSD2"/>
</dbReference>
<dbReference type="InterPro" id="IPR050180">
    <property type="entry name" value="RNR_Ribonuclease"/>
</dbReference>
<dbReference type="NCBIfam" id="TIGR00358">
    <property type="entry name" value="3_prime_RNase"/>
    <property type="match status" value="1"/>
</dbReference>
<reference evidence="10 11" key="1">
    <citation type="submission" date="2023-07" db="EMBL/GenBank/DDBJ databases">
        <title>Genomic Encyclopedia of Type Strains, Phase IV (KMG-IV): sequencing the most valuable type-strain genomes for metagenomic binning, comparative biology and taxonomic classification.</title>
        <authorList>
            <person name="Goeker M."/>
        </authorList>
    </citation>
    <scope>NUCLEOTIDE SEQUENCE [LARGE SCALE GENOMIC DNA]</scope>
    <source>
        <strain evidence="10 11">DSM 22616</strain>
    </source>
</reference>
<dbReference type="Gene3D" id="2.40.50.140">
    <property type="entry name" value="Nucleic acid-binding proteins"/>
    <property type="match status" value="3"/>
</dbReference>
<dbReference type="InterPro" id="IPR013223">
    <property type="entry name" value="RNase_B_OB_dom"/>
</dbReference>
<dbReference type="SMART" id="SM00357">
    <property type="entry name" value="CSP"/>
    <property type="match status" value="2"/>
</dbReference>
<comment type="similarity">
    <text evidence="8">Belongs to the RNR ribonuclease family. RNase R subfamily.</text>
</comment>
<dbReference type="NCBIfam" id="TIGR02063">
    <property type="entry name" value="RNase_R"/>
    <property type="match status" value="1"/>
</dbReference>
<dbReference type="Pfam" id="PF08206">
    <property type="entry name" value="OB_RNB"/>
    <property type="match status" value="1"/>
</dbReference>
<evidence type="ECO:0000256" key="7">
    <source>
        <dbReference type="ARBA" id="ARBA00022884"/>
    </source>
</evidence>
<dbReference type="InterPro" id="IPR003029">
    <property type="entry name" value="S1_domain"/>
</dbReference>
<keyword evidence="6 8" id="KW-0269">Exonuclease</keyword>
<protein>
    <recommendedName>
        <fullName evidence="8">Ribonuclease R</fullName>
        <shortName evidence="8">RNase R</shortName>
        <ecNumber evidence="8">3.1.13.1</ecNumber>
    </recommendedName>
</protein>
<dbReference type="SMART" id="SM00955">
    <property type="entry name" value="RNB"/>
    <property type="match status" value="1"/>
</dbReference>
<dbReference type="InterPro" id="IPR001900">
    <property type="entry name" value="RNase_II/R"/>
</dbReference>
<evidence type="ECO:0000256" key="6">
    <source>
        <dbReference type="ARBA" id="ARBA00022839"/>
    </source>
</evidence>
<keyword evidence="4 8" id="KW-0540">Nuclease</keyword>
<keyword evidence="3 8" id="KW-0963">Cytoplasm</keyword>
<dbReference type="HAMAP" id="MF_01895">
    <property type="entry name" value="RNase_R"/>
    <property type="match status" value="1"/>
</dbReference>
<dbReference type="EC" id="3.1.13.1" evidence="8"/>
<evidence type="ECO:0000256" key="3">
    <source>
        <dbReference type="ARBA" id="ARBA00022490"/>
    </source>
</evidence>
<dbReference type="InterPro" id="IPR004476">
    <property type="entry name" value="RNase_II/RNase_R"/>
</dbReference>
<evidence type="ECO:0000256" key="4">
    <source>
        <dbReference type="ARBA" id="ARBA00022722"/>
    </source>
</evidence>
<evidence type="ECO:0000256" key="2">
    <source>
        <dbReference type="ARBA" id="ARBA00004496"/>
    </source>
</evidence>
<evidence type="ECO:0000313" key="10">
    <source>
        <dbReference type="EMBL" id="MDQ0274517.1"/>
    </source>
</evidence>
<dbReference type="InterPro" id="IPR011129">
    <property type="entry name" value="CSD"/>
</dbReference>
<dbReference type="EMBL" id="JAUSTN010000002">
    <property type="protein sequence ID" value="MDQ0274517.1"/>
    <property type="molecule type" value="Genomic_DNA"/>
</dbReference>
<evidence type="ECO:0000256" key="1">
    <source>
        <dbReference type="ARBA" id="ARBA00001849"/>
    </source>
</evidence>
<comment type="subcellular location">
    <subcellularLocation>
        <location evidence="2 8">Cytoplasm</location>
    </subcellularLocation>
</comment>
<evidence type="ECO:0000259" key="9">
    <source>
        <dbReference type="PROSITE" id="PS50126"/>
    </source>
</evidence>
<sequence length="694" mass="79392">MIEDKILEYIKENPGVGLGKLPKIFQVDKYNRKEFIKMIDGLEKDGKIFIDKHEKIFLVDGVKYVRGKIQGNEKGFGFLISDMAKDIYIAKEDMNSAMNKDIVLVKIKKDQKDKKPEGKVLKIIKRGEEKIIGVLQASKDYGFVIPDDPKYSSDIYIPKEEINGAQDGQKVVVKITKWAEKNKNPEGKIKGILGYVGEPGVDILSIAQSFDIPLKFPKKVLNEAKYIPQEISEKSLKDRADFRDHTIYTIDGKDSKDFDDAIEVCKNTDGTYFLGVHIADVSQYVKEASYIDKEAFKRGNSYYLIDKVIPMLPVELSNGICSLNEGVERLTLSCLMTVDQKGKVIKSEIKESVIKSKRRLVYDNVSDYLEKGIKHESLEGLYESLDLGKELAEILMKKREDRGAIDFDFPENEFVINEEGHPLEVKISERRIGNKLIEEFMILANETVAETYYWMQVPFLYRIHEEPEEEKIDTLNAAIRHLDLKVKVSQELQPIEIQKLIKKVEGSPEELFVSTLALRSLQKARYSEVNDKHFGLASKYYCHFTSPIRRYADLTIHRVIKDIIHGRLSEKRIKSLEALMPLIADKTSMMERVAQSAERKVDAVKMAEYMKDHIGESFEGIISSVTNFGIFVQLQNLIEGLVSYQSMDEYFEYDENEFCAKSTQSNKSYHMGDKVKVKCLGADLIAGTIDFELE</sequence>
<comment type="function">
    <text evidence="8">3'-5' exoribonuclease that releases 5'-nucleoside monophosphates and is involved in maturation of structured RNAs.</text>
</comment>
<dbReference type="PANTHER" id="PTHR23355:SF9">
    <property type="entry name" value="DIS3-LIKE EXONUCLEASE 2"/>
    <property type="match status" value="1"/>
</dbReference>
<dbReference type="RefSeq" id="WP_023055559.1">
    <property type="nucleotide sequence ID" value="NZ_JAUSTN010000002.1"/>
</dbReference>
<accession>A0ABU0ATB4</accession>
<keyword evidence="5 8" id="KW-0378">Hydrolase</keyword>
<feature type="domain" description="S1 motif" evidence="9">
    <location>
        <begin position="615"/>
        <end position="694"/>
    </location>
</feature>
<dbReference type="SUPFAM" id="SSF50249">
    <property type="entry name" value="Nucleic acid-binding proteins"/>
    <property type="match status" value="4"/>
</dbReference>
<dbReference type="SMART" id="SM00316">
    <property type="entry name" value="S1"/>
    <property type="match status" value="2"/>
</dbReference>
<organism evidence="10 11">
    <name type="scientific">Peptoniphilus koenoeneniae</name>
    <dbReference type="NCBI Taxonomy" id="507751"/>
    <lineage>
        <taxon>Bacteria</taxon>
        <taxon>Bacillati</taxon>
        <taxon>Bacillota</taxon>
        <taxon>Tissierellia</taxon>
        <taxon>Tissierellales</taxon>
        <taxon>Peptoniphilaceae</taxon>
        <taxon>Peptoniphilus</taxon>
    </lineage>
</organism>
<keyword evidence="11" id="KW-1185">Reference proteome</keyword>
<proteinExistence type="inferred from homology"/>
<dbReference type="Pfam" id="PF00575">
    <property type="entry name" value="S1"/>
    <property type="match status" value="1"/>
</dbReference>
<dbReference type="Pfam" id="PF00773">
    <property type="entry name" value="RNB"/>
    <property type="match status" value="1"/>
</dbReference>
<evidence type="ECO:0000313" key="11">
    <source>
        <dbReference type="Proteomes" id="UP001236559"/>
    </source>
</evidence>
<evidence type="ECO:0000256" key="8">
    <source>
        <dbReference type="HAMAP-Rule" id="MF_01895"/>
    </source>
</evidence>
<dbReference type="GO" id="GO:0016787">
    <property type="term" value="F:hydrolase activity"/>
    <property type="evidence" value="ECO:0007669"/>
    <property type="project" value="UniProtKB-KW"/>
</dbReference>
<dbReference type="InterPro" id="IPR012340">
    <property type="entry name" value="NA-bd_OB-fold"/>
</dbReference>
<name>A0ABU0ATB4_9FIRM</name>
<dbReference type="PROSITE" id="PS50126">
    <property type="entry name" value="S1"/>
    <property type="match status" value="1"/>
</dbReference>
<dbReference type="Pfam" id="PF17876">
    <property type="entry name" value="CSD2"/>
    <property type="match status" value="1"/>
</dbReference>
<dbReference type="PANTHER" id="PTHR23355">
    <property type="entry name" value="RIBONUCLEASE"/>
    <property type="match status" value="1"/>
</dbReference>
<comment type="caution">
    <text evidence="10">The sequence shown here is derived from an EMBL/GenBank/DDBJ whole genome shotgun (WGS) entry which is preliminary data.</text>
</comment>
<keyword evidence="7 8" id="KW-0694">RNA-binding</keyword>
<evidence type="ECO:0000256" key="5">
    <source>
        <dbReference type="ARBA" id="ARBA00022801"/>
    </source>
</evidence>